<feature type="signal peptide" evidence="1">
    <location>
        <begin position="1"/>
        <end position="20"/>
    </location>
</feature>
<dbReference type="GO" id="GO:0016853">
    <property type="term" value="F:isomerase activity"/>
    <property type="evidence" value="ECO:0007669"/>
    <property type="project" value="UniProtKB-KW"/>
</dbReference>
<dbReference type="RefSeq" id="WP_371385001.1">
    <property type="nucleotide sequence ID" value="NZ_JBGLYH010000003.1"/>
</dbReference>
<dbReference type="InterPro" id="IPR036298">
    <property type="entry name" value="Chalcone_isomerase_sf"/>
</dbReference>
<organism evidence="3 4">
    <name type="scientific">Pseudodesulfovibrio karagichevae</name>
    <dbReference type="NCBI Taxonomy" id="3239305"/>
    <lineage>
        <taxon>Bacteria</taxon>
        <taxon>Pseudomonadati</taxon>
        <taxon>Thermodesulfobacteriota</taxon>
        <taxon>Desulfovibrionia</taxon>
        <taxon>Desulfovibrionales</taxon>
        <taxon>Desulfovibrionaceae</taxon>
    </lineage>
</organism>
<gene>
    <name evidence="3" type="ORF">AB6M95_01710</name>
</gene>
<evidence type="ECO:0000313" key="4">
    <source>
        <dbReference type="Proteomes" id="UP001568698"/>
    </source>
</evidence>
<dbReference type="InterPro" id="IPR016088">
    <property type="entry name" value="Chalcone_isomerase_3-sand"/>
</dbReference>
<reference evidence="3 4" key="1">
    <citation type="submission" date="2024-08" db="EMBL/GenBank/DDBJ databases">
        <title>Sulfate-reducing bacteria isolated from formation water of the oil field in Kazakhstan and description of Pseudodesulfovibrio sp.</title>
        <authorList>
            <person name="Bidzhieva S.K."/>
            <person name="Tourova T.P."/>
            <person name="Grouzdev D.S."/>
            <person name="Beletsky A.V."/>
            <person name="Sokolova D.S."/>
            <person name="Samigullina S.R."/>
            <person name="Poltaraus A.B."/>
            <person name="Avtukh A.N."/>
            <person name="Tereshina V.M."/>
            <person name="Zhaparov N.S."/>
            <person name="Mardanov A.V."/>
            <person name="Nazina T.N."/>
        </authorList>
    </citation>
    <scope>NUCLEOTIDE SEQUENCE [LARGE SCALE GENOMIC DNA]</scope>
    <source>
        <strain evidence="3 4">9FUS</strain>
    </source>
</reference>
<comment type="caution">
    <text evidence="3">The sequence shown here is derived from an EMBL/GenBank/DDBJ whole genome shotgun (WGS) entry which is preliminary data.</text>
</comment>
<dbReference type="EMBL" id="JBGLYH010000003">
    <property type="protein sequence ID" value="MEZ7195451.1"/>
    <property type="molecule type" value="Genomic_DNA"/>
</dbReference>
<dbReference type="Gene3D" id="3.50.70.10">
    <property type="match status" value="1"/>
</dbReference>
<evidence type="ECO:0000256" key="1">
    <source>
        <dbReference type="SAM" id="SignalP"/>
    </source>
</evidence>
<dbReference type="Proteomes" id="UP001568698">
    <property type="component" value="Unassembled WGS sequence"/>
</dbReference>
<dbReference type="InterPro" id="IPR016087">
    <property type="entry name" value="Chalcone_isomerase"/>
</dbReference>
<evidence type="ECO:0000313" key="3">
    <source>
        <dbReference type="EMBL" id="MEZ7195451.1"/>
    </source>
</evidence>
<sequence>MKRLVAALLLTLLCLTPARAAELAGVTLPDTVDVGAHKLVLNSIALREKFVFDVYVAGLYLPEKSSDPEAILQKEAPRMMVMHFVRDVDAKAIREAWIEGLEANVKDITPELRDKFDQLNDMMADIKDGQEMGFTYDPGTGTDVMVAGQAKGGIPGKDFADAILATWIGPKPGPGKSFKKQILGEK</sequence>
<protein>
    <submittedName>
        <fullName evidence="3">Chalcone isomerase family protein</fullName>
    </submittedName>
</protein>
<keyword evidence="4" id="KW-1185">Reference proteome</keyword>
<proteinExistence type="predicted"/>
<keyword evidence="3" id="KW-0413">Isomerase</keyword>
<dbReference type="SUPFAM" id="SSF54626">
    <property type="entry name" value="Chalcone isomerase"/>
    <property type="match status" value="1"/>
</dbReference>
<dbReference type="Pfam" id="PF16036">
    <property type="entry name" value="Chalcone_3"/>
    <property type="match status" value="1"/>
</dbReference>
<keyword evidence="1" id="KW-0732">Signal</keyword>
<feature type="chain" id="PRO_5046750891" evidence="1">
    <location>
        <begin position="21"/>
        <end position="186"/>
    </location>
</feature>
<evidence type="ECO:0000259" key="2">
    <source>
        <dbReference type="Pfam" id="PF16036"/>
    </source>
</evidence>
<accession>A0ABV4JXL6</accession>
<name>A0ABV4JXL6_9BACT</name>
<feature type="domain" description="Chalcone isomerase" evidence="2">
    <location>
        <begin position="20"/>
        <end position="184"/>
    </location>
</feature>